<dbReference type="SUPFAM" id="SSF63882">
    <property type="entry name" value="MoeA N-terminal region -like"/>
    <property type="match status" value="1"/>
</dbReference>
<dbReference type="GO" id="GO:0006777">
    <property type="term" value="P:Mo-molybdopterin cofactor biosynthetic process"/>
    <property type="evidence" value="ECO:0007669"/>
    <property type="project" value="UniProtKB-UniRule"/>
</dbReference>
<dbReference type="InterPro" id="IPR001453">
    <property type="entry name" value="MoaB/Mog_dom"/>
</dbReference>
<proteinExistence type="inferred from homology"/>
<dbReference type="PROSITE" id="PS01079">
    <property type="entry name" value="MOCF_BIOSYNTHESIS_2"/>
    <property type="match status" value="1"/>
</dbReference>
<keyword evidence="8 11" id="KW-0460">Magnesium</keyword>
<dbReference type="NCBIfam" id="NF045515">
    <property type="entry name" value="Glp_gephyrin"/>
    <property type="match status" value="1"/>
</dbReference>
<organism evidence="13 14">
    <name type="scientific">Bradyrhizobium cosmicum</name>
    <dbReference type="NCBI Taxonomy" id="1404864"/>
    <lineage>
        <taxon>Bacteria</taxon>
        <taxon>Pseudomonadati</taxon>
        <taxon>Pseudomonadota</taxon>
        <taxon>Alphaproteobacteria</taxon>
        <taxon>Hyphomicrobiales</taxon>
        <taxon>Nitrobacteraceae</taxon>
        <taxon>Bradyrhizobium</taxon>
    </lineage>
</organism>
<dbReference type="EMBL" id="AP012279">
    <property type="protein sequence ID" value="BAL78918.1"/>
    <property type="molecule type" value="Genomic_DNA"/>
</dbReference>
<feature type="domain" description="MoaB/Mog" evidence="12">
    <location>
        <begin position="207"/>
        <end position="346"/>
    </location>
</feature>
<dbReference type="GO" id="GO:0061599">
    <property type="term" value="F:molybdopterin molybdotransferase activity"/>
    <property type="evidence" value="ECO:0007669"/>
    <property type="project" value="UniProtKB-UniRule"/>
</dbReference>
<gene>
    <name evidence="13" type="ORF">S23_57260</name>
</gene>
<dbReference type="NCBIfam" id="NF011068">
    <property type="entry name" value="PRK14498.1"/>
    <property type="match status" value="1"/>
</dbReference>
<keyword evidence="7 11" id="KW-0479">Metal-binding</keyword>
<comment type="cofactor">
    <cofactor evidence="1 11">
        <name>Mg(2+)</name>
        <dbReference type="ChEBI" id="CHEBI:18420"/>
    </cofactor>
</comment>
<dbReference type="InterPro" id="IPR036688">
    <property type="entry name" value="MoeA_C_domain_IV_sf"/>
</dbReference>
<comment type="similarity">
    <text evidence="4 11">Belongs to the MoeA family.</text>
</comment>
<dbReference type="SUPFAM" id="SSF53850">
    <property type="entry name" value="Periplasmic binding protein-like II"/>
    <property type="match status" value="1"/>
</dbReference>
<dbReference type="InterPro" id="IPR024370">
    <property type="entry name" value="PBP_domain"/>
</dbReference>
<dbReference type="FunFam" id="2.170.190.11:FF:000005">
    <property type="entry name" value="Molybdopterin biosynthesis MoeA protein"/>
    <property type="match status" value="1"/>
</dbReference>
<evidence type="ECO:0000256" key="2">
    <source>
        <dbReference type="ARBA" id="ARBA00002901"/>
    </source>
</evidence>
<sequence>MGSGMTMIPQTPDSGRLEQEQFLKILSREDALARFEIALFPRAIPREARKLADALGAALAEDITAPVDVPPFDRSNVDGFAVRSADLAAAGEGTPVRLAVNGETIHCGIAPTLQVVEGTATPIATGGPLPRGADAVVMVEHTQPAGPDAIDVRRAASPGQFVSYSGSDIARGEALLRAGTIIGSREIGMLAACGIAEVIVARKPRVAVISTGDELVQPGQPLAPAAIYDTNGAIVAAAIDENGGEAIFLGAIPDDEAKLEAAMRRALSDADMLVLSGGTSKGAGDLSHRIIGRLGQPGIIAHGVALKPGKPLCLAVCDGKPVVILPGFPTSAMFTFHDMIVPVLRRMAGLPVRSDARVNATVPVRISSELGRTEFVMVSLVEGRDGLIAYPSGKGSGAITSFAQADGFLRIDAMADQMPAGTATEVTLFTPHVRVPHLVIVGSHCTGLDLVTAQLAHAGLSVRSIAVGSLGGLAAAKRGECDLAPIHLFDDKSETYNTPYLVDGIELVPGWRRMQGIAFRKGDKRFEGLGAKEAVAAALADPACIMVNRNQGAGTRILIDRLLGGARPEGYWNQPRSHNAVAAAVAQHRADWGMTIAPVADAVGLGFIPFAEEHYDFAFVTARKQRPAVQAFLDALRSEEARTALERAGFRPAWPLSD</sequence>
<dbReference type="PANTHER" id="PTHR10192">
    <property type="entry name" value="MOLYBDOPTERIN BIOSYNTHESIS PROTEIN"/>
    <property type="match status" value="1"/>
</dbReference>
<evidence type="ECO:0000256" key="1">
    <source>
        <dbReference type="ARBA" id="ARBA00001946"/>
    </source>
</evidence>
<dbReference type="Gene3D" id="2.40.340.10">
    <property type="entry name" value="MoeA, C-terminal, domain IV"/>
    <property type="match status" value="1"/>
</dbReference>
<dbReference type="CDD" id="cd00887">
    <property type="entry name" value="MoeA"/>
    <property type="match status" value="1"/>
</dbReference>
<dbReference type="InterPro" id="IPR008284">
    <property type="entry name" value="MoCF_biosynth_CS"/>
</dbReference>
<dbReference type="AlphaFoldDB" id="A0AAI8MJB8"/>
<evidence type="ECO:0000256" key="8">
    <source>
        <dbReference type="ARBA" id="ARBA00022842"/>
    </source>
</evidence>
<dbReference type="Proteomes" id="UP000007886">
    <property type="component" value="Chromosome"/>
</dbReference>
<evidence type="ECO:0000313" key="13">
    <source>
        <dbReference type="EMBL" id="BAL78918.1"/>
    </source>
</evidence>
<keyword evidence="9 11" id="KW-0501">Molybdenum cofactor biosynthesis</keyword>
<evidence type="ECO:0000256" key="6">
    <source>
        <dbReference type="ARBA" id="ARBA00022679"/>
    </source>
</evidence>
<dbReference type="Pfam" id="PF00994">
    <property type="entry name" value="MoCF_biosynth"/>
    <property type="match status" value="1"/>
</dbReference>
<evidence type="ECO:0000259" key="12">
    <source>
        <dbReference type="SMART" id="SM00852"/>
    </source>
</evidence>
<evidence type="ECO:0000256" key="10">
    <source>
        <dbReference type="ARBA" id="ARBA00047317"/>
    </source>
</evidence>
<evidence type="ECO:0000256" key="4">
    <source>
        <dbReference type="ARBA" id="ARBA00010763"/>
    </source>
</evidence>
<comment type="function">
    <text evidence="2 11">Catalyzes the insertion of molybdate into adenylated molybdopterin with the concomitant release of AMP.</text>
</comment>
<keyword evidence="14" id="KW-1185">Reference proteome</keyword>
<dbReference type="InterPro" id="IPR038987">
    <property type="entry name" value="MoeA-like"/>
</dbReference>
<reference evidence="13 14" key="1">
    <citation type="journal article" date="2012" name="Microbes Environ.">
        <title>Complete genome sequence of Bradyrhizobium sp. S23321: insights into symbiosis evolution in soil oligotrophs.</title>
        <authorList>
            <person name="Okubo T."/>
            <person name="Tsukui T."/>
            <person name="Maita H."/>
            <person name="Okamoto S."/>
            <person name="Oshima K."/>
            <person name="Fujisawa T."/>
            <person name="Saito A."/>
            <person name="Futamata H."/>
            <person name="Hattori R."/>
            <person name="Shimomura Y."/>
            <person name="Haruta S."/>
            <person name="Morimoto S."/>
            <person name="Wang Y."/>
            <person name="Sakai Y."/>
            <person name="Hattori M."/>
            <person name="Aizawa S."/>
            <person name="Nagashima K.V.P."/>
            <person name="Masuda S."/>
            <person name="Hattori T."/>
            <person name="Yamashita A."/>
            <person name="Bao Z."/>
            <person name="Hayatsu M."/>
            <person name="Kajiya-Kanegae H."/>
            <person name="Yoshinaga I."/>
            <person name="Sakamoto K."/>
            <person name="Toyota K."/>
            <person name="Nakao M."/>
            <person name="Kohara M."/>
            <person name="Anda M."/>
            <person name="Niwa R."/>
            <person name="Jung-Hwan P."/>
            <person name="Sameshima-Saito R."/>
            <person name="Tokuda S."/>
            <person name="Yamamoto S."/>
            <person name="Yamamoto S."/>
            <person name="Yokoyama T."/>
            <person name="Akutsu T."/>
            <person name="Nakamura Y."/>
            <person name="Nakahira-Yanaka Y."/>
            <person name="Takada Hoshino Y."/>
            <person name="Hirakawa H."/>
            <person name="Mitsui H."/>
            <person name="Terasawa K."/>
            <person name="Itakura M."/>
            <person name="Sato S."/>
            <person name="Ikeda-Ohtsubo W."/>
            <person name="Sakakura N."/>
            <person name="Kaminuma E."/>
            <person name="Minamisawa K."/>
        </authorList>
    </citation>
    <scope>NUCLEOTIDE SEQUENCE [LARGE SCALE GENOMIC DNA]</scope>
    <source>
        <strain evidence="13 14">S23321</strain>
    </source>
</reference>
<dbReference type="SMART" id="SM00852">
    <property type="entry name" value="MoCF_biosynth"/>
    <property type="match status" value="1"/>
</dbReference>
<dbReference type="Gene3D" id="3.40.980.10">
    <property type="entry name" value="MoaB/Mog-like domain"/>
    <property type="match status" value="1"/>
</dbReference>
<dbReference type="Pfam" id="PF03454">
    <property type="entry name" value="MoeA_C"/>
    <property type="match status" value="1"/>
</dbReference>
<dbReference type="Pfam" id="PF03453">
    <property type="entry name" value="MoeA_N"/>
    <property type="match status" value="1"/>
</dbReference>
<name>A0AAI8MJB8_9BRAD</name>
<dbReference type="GO" id="GO:0005737">
    <property type="term" value="C:cytoplasm"/>
    <property type="evidence" value="ECO:0007669"/>
    <property type="project" value="TreeGrafter"/>
</dbReference>
<dbReference type="PANTHER" id="PTHR10192:SF5">
    <property type="entry name" value="GEPHYRIN"/>
    <property type="match status" value="1"/>
</dbReference>
<keyword evidence="5 11" id="KW-0500">Molybdenum</keyword>
<dbReference type="Gene3D" id="2.170.190.11">
    <property type="entry name" value="Molybdopterin biosynthesis moea protein, domain 3"/>
    <property type="match status" value="1"/>
</dbReference>
<dbReference type="SUPFAM" id="SSF63867">
    <property type="entry name" value="MoeA C-terminal domain-like"/>
    <property type="match status" value="1"/>
</dbReference>
<dbReference type="GO" id="GO:0046872">
    <property type="term" value="F:metal ion binding"/>
    <property type="evidence" value="ECO:0007669"/>
    <property type="project" value="UniProtKB-UniRule"/>
</dbReference>
<protein>
    <recommendedName>
        <fullName evidence="11">Molybdopterin molybdenumtransferase</fullName>
        <ecNumber evidence="11">2.10.1.1</ecNumber>
    </recommendedName>
</protein>
<dbReference type="InterPro" id="IPR005111">
    <property type="entry name" value="MoeA_C_domain_IV"/>
</dbReference>
<dbReference type="InterPro" id="IPR036425">
    <property type="entry name" value="MoaB/Mog-like_dom_sf"/>
</dbReference>
<evidence type="ECO:0000256" key="5">
    <source>
        <dbReference type="ARBA" id="ARBA00022505"/>
    </source>
</evidence>
<keyword evidence="6 11" id="KW-0808">Transferase</keyword>
<dbReference type="InterPro" id="IPR005110">
    <property type="entry name" value="MoeA_linker/N"/>
</dbReference>
<accession>A0AAI8MJB8</accession>
<dbReference type="Pfam" id="PF12727">
    <property type="entry name" value="PBP_like"/>
    <property type="match status" value="1"/>
</dbReference>
<dbReference type="FunFam" id="2.40.340.10:FF:000005">
    <property type="entry name" value="Molybdopterin molybdenumtransferase MoeA"/>
    <property type="match status" value="1"/>
</dbReference>
<dbReference type="KEGG" id="brs:S23_57260"/>
<dbReference type="NCBIfam" id="TIGR00177">
    <property type="entry name" value="molyb_syn"/>
    <property type="match status" value="1"/>
</dbReference>
<dbReference type="SUPFAM" id="SSF53218">
    <property type="entry name" value="Molybdenum cofactor biosynthesis proteins"/>
    <property type="match status" value="1"/>
</dbReference>
<evidence type="ECO:0000256" key="3">
    <source>
        <dbReference type="ARBA" id="ARBA00005046"/>
    </source>
</evidence>
<comment type="catalytic activity">
    <reaction evidence="10">
        <text>adenylyl-molybdopterin + molybdate = Mo-molybdopterin + AMP + H(+)</text>
        <dbReference type="Rhea" id="RHEA:35047"/>
        <dbReference type="ChEBI" id="CHEBI:15378"/>
        <dbReference type="ChEBI" id="CHEBI:36264"/>
        <dbReference type="ChEBI" id="CHEBI:62727"/>
        <dbReference type="ChEBI" id="CHEBI:71302"/>
        <dbReference type="ChEBI" id="CHEBI:456215"/>
        <dbReference type="EC" id="2.10.1.1"/>
    </reaction>
</comment>
<evidence type="ECO:0000256" key="7">
    <source>
        <dbReference type="ARBA" id="ARBA00022723"/>
    </source>
</evidence>
<dbReference type="EC" id="2.10.1.1" evidence="11"/>
<dbReference type="InterPro" id="IPR036135">
    <property type="entry name" value="MoeA_linker/N_sf"/>
</dbReference>
<dbReference type="FunFam" id="3.40.980.10:FF:000004">
    <property type="entry name" value="Molybdopterin molybdenumtransferase"/>
    <property type="match status" value="1"/>
</dbReference>
<evidence type="ECO:0000256" key="9">
    <source>
        <dbReference type="ARBA" id="ARBA00023150"/>
    </source>
</evidence>
<evidence type="ECO:0000313" key="14">
    <source>
        <dbReference type="Proteomes" id="UP000007886"/>
    </source>
</evidence>
<dbReference type="Gene3D" id="3.90.105.10">
    <property type="entry name" value="Molybdopterin biosynthesis moea protein, domain 2"/>
    <property type="match status" value="1"/>
</dbReference>
<evidence type="ECO:0000256" key="11">
    <source>
        <dbReference type="RuleBase" id="RU365090"/>
    </source>
</evidence>
<comment type="pathway">
    <text evidence="3 11">Cofactor biosynthesis; molybdopterin biosynthesis.</text>
</comment>